<dbReference type="EMBL" id="FXZC01000008">
    <property type="protein sequence ID" value="SMX97183.1"/>
    <property type="molecule type" value="Genomic_DNA"/>
</dbReference>
<dbReference type="Proteomes" id="UP000234333">
    <property type="component" value="Unassembled WGS sequence"/>
</dbReference>
<organism evidence="1 2">
    <name type="scientific">Brevibacterium casei CIP 102111</name>
    <dbReference type="NCBI Taxonomy" id="1255625"/>
    <lineage>
        <taxon>Bacteria</taxon>
        <taxon>Bacillati</taxon>
        <taxon>Actinomycetota</taxon>
        <taxon>Actinomycetes</taxon>
        <taxon>Micrococcales</taxon>
        <taxon>Brevibacteriaceae</taxon>
        <taxon>Brevibacterium</taxon>
    </lineage>
</organism>
<proteinExistence type="predicted"/>
<evidence type="ECO:0000313" key="2">
    <source>
        <dbReference type="Proteomes" id="UP000234333"/>
    </source>
</evidence>
<reference evidence="1 2" key="1">
    <citation type="submission" date="2017-03" db="EMBL/GenBank/DDBJ databases">
        <authorList>
            <person name="Afonso C.L."/>
            <person name="Miller P.J."/>
            <person name="Scott M.A."/>
            <person name="Spackman E."/>
            <person name="Goraichik I."/>
            <person name="Dimitrov K.M."/>
            <person name="Suarez D.L."/>
            <person name="Swayne D.E."/>
        </authorList>
    </citation>
    <scope>NUCLEOTIDE SEQUENCE [LARGE SCALE GENOMIC DNA]</scope>
    <source>
        <strain evidence="1 2">CIP 102111</strain>
    </source>
</reference>
<gene>
    <name evidence="1" type="ORF">BC102111_03116</name>
</gene>
<sequence>MDREIEGAEGIASLGAFVVSSAVGPVRALHGKPEQRGLACAANRIAYAASRAARLAAWTAGSGTGADSMSSRV</sequence>
<accession>A0A2H1KBR0</accession>
<evidence type="ECO:0000313" key="1">
    <source>
        <dbReference type="EMBL" id="SMX97183.1"/>
    </source>
</evidence>
<name>A0A2H1KBR0_9MICO</name>
<dbReference type="AlphaFoldDB" id="A0A2H1KBR0"/>
<protein>
    <submittedName>
        <fullName evidence="1">Uncharacterized protein</fullName>
    </submittedName>
</protein>